<dbReference type="InterPro" id="IPR005913">
    <property type="entry name" value="dTDP_dehydrorham_reduct"/>
</dbReference>
<dbReference type="AlphaFoldDB" id="A0A0F9FAR3"/>
<sequence>MTIGVTGFRGRLGSWLIKQGCIPIDCEISKPSSIQKALEEFEPDVLINCAAYTKVDDAEEEENLDELLRTNLWGPARLRQNFRGLLIQISTGHVFDGENPLKYYEDDEPPNPVNRYGMSKLGGEAGAQMREPTLVVRVNDLYGTGPRSDFVRYTRDTLEMGQETHFSTGLYGTPTYIPHLSEAILEVANRGLTGTLHLVSDTKTLNRYQWAKMIAAEFGLDHELIEPTSKISGKAPRPPRAGLSVEKAKQLGLPLYTPSEGLAALKLWEQKRA</sequence>
<dbReference type="Pfam" id="PF04321">
    <property type="entry name" value="RmlD_sub_bind"/>
    <property type="match status" value="1"/>
</dbReference>
<dbReference type="Gene3D" id="3.40.50.720">
    <property type="entry name" value="NAD(P)-binding Rossmann-like Domain"/>
    <property type="match status" value="1"/>
</dbReference>
<protein>
    <recommendedName>
        <fullName evidence="1">RmlD-like substrate binding domain-containing protein</fullName>
    </recommendedName>
</protein>
<dbReference type="InterPro" id="IPR036291">
    <property type="entry name" value="NAD(P)-bd_dom_sf"/>
</dbReference>
<organism evidence="2">
    <name type="scientific">marine sediment metagenome</name>
    <dbReference type="NCBI Taxonomy" id="412755"/>
    <lineage>
        <taxon>unclassified sequences</taxon>
        <taxon>metagenomes</taxon>
        <taxon>ecological metagenomes</taxon>
    </lineage>
</organism>
<gene>
    <name evidence="2" type="ORF">LCGC14_1974520</name>
</gene>
<feature type="non-terminal residue" evidence="2">
    <location>
        <position position="273"/>
    </location>
</feature>
<dbReference type="SUPFAM" id="SSF51735">
    <property type="entry name" value="NAD(P)-binding Rossmann-fold domains"/>
    <property type="match status" value="1"/>
</dbReference>
<dbReference type="PANTHER" id="PTHR10491:SF4">
    <property type="entry name" value="METHIONINE ADENOSYLTRANSFERASE 2 SUBUNIT BETA"/>
    <property type="match status" value="1"/>
</dbReference>
<evidence type="ECO:0000313" key="2">
    <source>
        <dbReference type="EMBL" id="KKL83464.1"/>
    </source>
</evidence>
<feature type="domain" description="RmlD-like substrate binding" evidence="1">
    <location>
        <begin position="1"/>
        <end position="253"/>
    </location>
</feature>
<dbReference type="InterPro" id="IPR029903">
    <property type="entry name" value="RmlD-like-bd"/>
</dbReference>
<accession>A0A0F9FAR3</accession>
<proteinExistence type="predicted"/>
<dbReference type="PANTHER" id="PTHR10491">
    <property type="entry name" value="DTDP-4-DEHYDRORHAMNOSE REDUCTASE"/>
    <property type="match status" value="1"/>
</dbReference>
<evidence type="ECO:0000259" key="1">
    <source>
        <dbReference type="Pfam" id="PF04321"/>
    </source>
</evidence>
<name>A0A0F9FAR3_9ZZZZ</name>
<dbReference type="EMBL" id="LAZR01021971">
    <property type="protein sequence ID" value="KKL83464.1"/>
    <property type="molecule type" value="Genomic_DNA"/>
</dbReference>
<comment type="caution">
    <text evidence="2">The sequence shown here is derived from an EMBL/GenBank/DDBJ whole genome shotgun (WGS) entry which is preliminary data.</text>
</comment>
<reference evidence="2" key="1">
    <citation type="journal article" date="2015" name="Nature">
        <title>Complex archaea that bridge the gap between prokaryotes and eukaryotes.</title>
        <authorList>
            <person name="Spang A."/>
            <person name="Saw J.H."/>
            <person name="Jorgensen S.L."/>
            <person name="Zaremba-Niedzwiedzka K."/>
            <person name="Martijn J."/>
            <person name="Lind A.E."/>
            <person name="van Eijk R."/>
            <person name="Schleper C."/>
            <person name="Guy L."/>
            <person name="Ettema T.J."/>
        </authorList>
    </citation>
    <scope>NUCLEOTIDE SEQUENCE</scope>
</reference>
<dbReference type="Gene3D" id="3.90.25.10">
    <property type="entry name" value="UDP-galactose 4-epimerase, domain 1"/>
    <property type="match status" value="1"/>
</dbReference>